<dbReference type="InterPro" id="IPR036388">
    <property type="entry name" value="WH-like_DNA-bd_sf"/>
</dbReference>
<dbReference type="InterPro" id="IPR004839">
    <property type="entry name" value="Aminotransferase_I/II_large"/>
</dbReference>
<proteinExistence type="inferred from homology"/>
<dbReference type="EMBL" id="JBJHZX010000003">
    <property type="protein sequence ID" value="MFL0194628.1"/>
    <property type="molecule type" value="Genomic_DNA"/>
</dbReference>
<keyword evidence="3" id="KW-0805">Transcription regulation</keyword>
<keyword evidence="4" id="KW-0238">DNA-binding</keyword>
<dbReference type="PANTHER" id="PTHR46577:SF1">
    <property type="entry name" value="HTH-TYPE TRANSCRIPTIONAL REGULATORY PROTEIN GABR"/>
    <property type="match status" value="1"/>
</dbReference>
<dbReference type="PANTHER" id="PTHR46577">
    <property type="entry name" value="HTH-TYPE TRANSCRIPTIONAL REGULATORY PROTEIN GABR"/>
    <property type="match status" value="1"/>
</dbReference>
<keyword evidence="5" id="KW-0804">Transcription</keyword>
<dbReference type="Pfam" id="PF00392">
    <property type="entry name" value="GntR"/>
    <property type="match status" value="1"/>
</dbReference>
<keyword evidence="7" id="KW-0032">Aminotransferase</keyword>
<dbReference type="GO" id="GO:0008483">
    <property type="term" value="F:transaminase activity"/>
    <property type="evidence" value="ECO:0007669"/>
    <property type="project" value="UniProtKB-KW"/>
</dbReference>
<keyword evidence="7" id="KW-0808">Transferase</keyword>
<dbReference type="SUPFAM" id="SSF46785">
    <property type="entry name" value="Winged helix' DNA-binding domain"/>
    <property type="match status" value="1"/>
</dbReference>
<accession>A0ABW8SGF0</accession>
<dbReference type="SMART" id="SM00345">
    <property type="entry name" value="HTH_GNTR"/>
    <property type="match status" value="1"/>
</dbReference>
<evidence type="ECO:0000313" key="8">
    <source>
        <dbReference type="Proteomes" id="UP001623660"/>
    </source>
</evidence>
<dbReference type="Gene3D" id="3.40.640.10">
    <property type="entry name" value="Type I PLP-dependent aspartate aminotransferase-like (Major domain)"/>
    <property type="match status" value="1"/>
</dbReference>
<dbReference type="InterPro" id="IPR051446">
    <property type="entry name" value="HTH_trans_reg/aminotransferase"/>
</dbReference>
<dbReference type="CDD" id="cd07377">
    <property type="entry name" value="WHTH_GntR"/>
    <property type="match status" value="1"/>
</dbReference>
<dbReference type="Gene3D" id="3.90.1150.10">
    <property type="entry name" value="Aspartate Aminotransferase, domain 1"/>
    <property type="match status" value="1"/>
</dbReference>
<dbReference type="InterPro" id="IPR015421">
    <property type="entry name" value="PyrdxlP-dep_Trfase_major"/>
</dbReference>
<dbReference type="InterPro" id="IPR015422">
    <property type="entry name" value="PyrdxlP-dep_Trfase_small"/>
</dbReference>
<comment type="similarity">
    <text evidence="1">In the C-terminal section; belongs to the class-I pyridoxal-phosphate-dependent aminotransferase family.</text>
</comment>
<name>A0ABW8SGF0_9CLOT</name>
<evidence type="ECO:0000313" key="7">
    <source>
        <dbReference type="EMBL" id="MFL0194628.1"/>
    </source>
</evidence>
<dbReference type="Pfam" id="PF00155">
    <property type="entry name" value="Aminotran_1_2"/>
    <property type="match status" value="1"/>
</dbReference>
<evidence type="ECO:0000256" key="2">
    <source>
        <dbReference type="ARBA" id="ARBA00022898"/>
    </source>
</evidence>
<dbReference type="SUPFAM" id="SSF53383">
    <property type="entry name" value="PLP-dependent transferases"/>
    <property type="match status" value="1"/>
</dbReference>
<sequence>MYILSEEVNFILKKYFVDLNQEEIPKYLLIEKHIKRLIDTNVVEDREKLPSIRSLARFLNVNNSTIVNAYKKLQVEGYAIQKMGSGTYAKKKDIHKNFNREYSKALKKIFNEDMVNYVDFTGETPSGEFFQINFFKDVLNEVLDRDGAKALIYQESLGYEGLRNSISNVFWNGKVDKEDILIISGAQQGIDLISKAILNTNDSIIVEKPTYSGALSVFKWRRTEIFQVPVEKDGINMDKFEKILKKNNIKCFYTMSYFQNPTGISCSNDKKIQILKLAQIYDFYIMEDDYLSELIYDNSIKYNSFRSLDNNDRVLYIKSFSKIFLPGIRIGYLIPPRKFKESIQNSKINTDISTSSIMQRALDLYIRKGLWKNYIETLNDAYKKRYIHMQKCILKYLGDKVEFIKPGGGLHFYLKIKENIKMDSIELFRQAKNRGILITPGLLFYKNSLEGKKYFKISFSHVNEKDIEYGIKILSEIIIV</sequence>
<evidence type="ECO:0000256" key="4">
    <source>
        <dbReference type="ARBA" id="ARBA00023125"/>
    </source>
</evidence>
<feature type="domain" description="HTH gntR-type" evidence="6">
    <location>
        <begin position="24"/>
        <end position="92"/>
    </location>
</feature>
<keyword evidence="2" id="KW-0663">Pyridoxal phosphate</keyword>
<dbReference type="InterPro" id="IPR036390">
    <property type="entry name" value="WH_DNA-bd_sf"/>
</dbReference>
<dbReference type="Gene3D" id="1.10.10.10">
    <property type="entry name" value="Winged helix-like DNA-binding domain superfamily/Winged helix DNA-binding domain"/>
    <property type="match status" value="1"/>
</dbReference>
<keyword evidence="8" id="KW-1185">Reference proteome</keyword>
<dbReference type="PROSITE" id="PS50949">
    <property type="entry name" value="HTH_GNTR"/>
    <property type="match status" value="1"/>
</dbReference>
<evidence type="ECO:0000259" key="6">
    <source>
        <dbReference type="PROSITE" id="PS50949"/>
    </source>
</evidence>
<protein>
    <submittedName>
        <fullName evidence="7">PLP-dependent aminotransferase family protein</fullName>
    </submittedName>
</protein>
<dbReference type="RefSeq" id="WP_406790750.1">
    <property type="nucleotide sequence ID" value="NZ_JBJHZX010000003.1"/>
</dbReference>
<evidence type="ECO:0000256" key="1">
    <source>
        <dbReference type="ARBA" id="ARBA00005384"/>
    </source>
</evidence>
<gene>
    <name evidence="7" type="ORF">ACJDU8_03440</name>
</gene>
<dbReference type="Proteomes" id="UP001623660">
    <property type="component" value="Unassembled WGS sequence"/>
</dbReference>
<dbReference type="CDD" id="cd00609">
    <property type="entry name" value="AAT_like"/>
    <property type="match status" value="1"/>
</dbReference>
<organism evidence="7 8">
    <name type="scientific">Candidatus Clostridium eludens</name>
    <dbReference type="NCBI Taxonomy" id="3381663"/>
    <lineage>
        <taxon>Bacteria</taxon>
        <taxon>Bacillati</taxon>
        <taxon>Bacillota</taxon>
        <taxon>Clostridia</taxon>
        <taxon>Eubacteriales</taxon>
        <taxon>Clostridiaceae</taxon>
        <taxon>Clostridium</taxon>
    </lineage>
</organism>
<evidence type="ECO:0000256" key="3">
    <source>
        <dbReference type="ARBA" id="ARBA00023015"/>
    </source>
</evidence>
<evidence type="ECO:0000256" key="5">
    <source>
        <dbReference type="ARBA" id="ARBA00023163"/>
    </source>
</evidence>
<dbReference type="InterPro" id="IPR015424">
    <property type="entry name" value="PyrdxlP-dep_Trfase"/>
</dbReference>
<dbReference type="InterPro" id="IPR000524">
    <property type="entry name" value="Tscrpt_reg_HTH_GntR"/>
</dbReference>
<reference evidence="7 8" key="1">
    <citation type="submission" date="2024-11" db="EMBL/GenBank/DDBJ databases">
        <authorList>
            <person name="Heng Y.C."/>
            <person name="Lim A.C.H."/>
            <person name="Lee J.K.Y."/>
            <person name="Kittelmann S."/>
        </authorList>
    </citation>
    <scope>NUCLEOTIDE SEQUENCE [LARGE SCALE GENOMIC DNA]</scope>
    <source>
        <strain evidence="7 8">WILCCON 0269</strain>
    </source>
</reference>
<comment type="caution">
    <text evidence="7">The sequence shown here is derived from an EMBL/GenBank/DDBJ whole genome shotgun (WGS) entry which is preliminary data.</text>
</comment>